<dbReference type="InterPro" id="IPR013538">
    <property type="entry name" value="ASHA1/2-like_C"/>
</dbReference>
<evidence type="ECO:0000313" key="3">
    <source>
        <dbReference type="EMBL" id="SFR01752.1"/>
    </source>
</evidence>
<dbReference type="InterPro" id="IPR023393">
    <property type="entry name" value="START-like_dom_sf"/>
</dbReference>
<dbReference type="AlphaFoldDB" id="A0A1I6D8U4"/>
<evidence type="ECO:0000256" key="1">
    <source>
        <dbReference type="ARBA" id="ARBA00006817"/>
    </source>
</evidence>
<dbReference type="SUPFAM" id="SSF55961">
    <property type="entry name" value="Bet v1-like"/>
    <property type="match status" value="1"/>
</dbReference>
<dbReference type="OrthoDB" id="9805228at2"/>
<dbReference type="Proteomes" id="UP000199302">
    <property type="component" value="Unassembled WGS sequence"/>
</dbReference>
<dbReference type="EMBL" id="FOYI01000002">
    <property type="protein sequence ID" value="SFR01752.1"/>
    <property type="molecule type" value="Genomic_DNA"/>
</dbReference>
<name>A0A1I6D8U4_9RHOB</name>
<evidence type="ECO:0000259" key="2">
    <source>
        <dbReference type="Pfam" id="PF08327"/>
    </source>
</evidence>
<comment type="similarity">
    <text evidence="1">Belongs to the AHA1 family.</text>
</comment>
<dbReference type="STRING" id="871652.SAMN04515673_102414"/>
<gene>
    <name evidence="3" type="ORF">SAMN04515673_102414</name>
</gene>
<dbReference type="Pfam" id="PF08327">
    <property type="entry name" value="AHSA1"/>
    <property type="match status" value="1"/>
</dbReference>
<dbReference type="Gene3D" id="3.30.530.20">
    <property type="match status" value="1"/>
</dbReference>
<dbReference type="CDD" id="cd07814">
    <property type="entry name" value="SRPBCC_CalC_Aha1-like"/>
    <property type="match status" value="1"/>
</dbReference>
<evidence type="ECO:0000313" key="4">
    <source>
        <dbReference type="Proteomes" id="UP000199302"/>
    </source>
</evidence>
<proteinExistence type="inferred from homology"/>
<accession>A0A1I6D8U4</accession>
<sequence length="157" mass="16752">MAEGNWIKIERQLTAPIGEVWRMWTDPAHFVRWYGPGGMAVSVIEMDPTINGARRIRMKRPGPGGGMSMFFTGAFTEIDAPGRLVYTEAMCDAEGAILSPEAMGMPEGTPEVTEVSVDLAPLSGGTRIVLVHRGVPAGSPGEAGWRNALDALAGLLD</sequence>
<feature type="domain" description="Activator of Hsp90 ATPase homologue 1/2-like C-terminal" evidence="2">
    <location>
        <begin position="15"/>
        <end position="156"/>
    </location>
</feature>
<keyword evidence="4" id="KW-1185">Reference proteome</keyword>
<dbReference type="RefSeq" id="WP_092077245.1">
    <property type="nucleotide sequence ID" value="NZ_FOYI01000002.1"/>
</dbReference>
<organism evidence="3 4">
    <name type="scientific">Poseidonocella sedimentorum</name>
    <dbReference type="NCBI Taxonomy" id="871652"/>
    <lineage>
        <taxon>Bacteria</taxon>
        <taxon>Pseudomonadati</taxon>
        <taxon>Pseudomonadota</taxon>
        <taxon>Alphaproteobacteria</taxon>
        <taxon>Rhodobacterales</taxon>
        <taxon>Roseobacteraceae</taxon>
        <taxon>Poseidonocella</taxon>
    </lineage>
</organism>
<protein>
    <submittedName>
        <fullName evidence="3">Uncharacterized conserved protein YndB, AHSA1/START domain</fullName>
    </submittedName>
</protein>
<reference evidence="3 4" key="1">
    <citation type="submission" date="2016-10" db="EMBL/GenBank/DDBJ databases">
        <authorList>
            <person name="de Groot N.N."/>
        </authorList>
    </citation>
    <scope>NUCLEOTIDE SEQUENCE [LARGE SCALE GENOMIC DNA]</scope>
    <source>
        <strain evidence="4">KMM 9023,NRIC 0796,JCM 17311,KCTC 23692</strain>
    </source>
</reference>